<sequence>MPTATYPEIQDYALRKLRTGLTEKHTYHHLKHTVDVVAQCTAISDLEMVNSAEDLFLLKVGALYHDMGFLFTYQGHEAKSCEIADTDLTLFKFTDRQKEVIFNLIKATQVPQKPQTQLEEIICDADLDYLGRSDFYVIGEGLYQEFLWQGIVKNERDWNQVQIKFLENHCYFTASSKKRREEQKQVYLAQIKKKVAPWEHLF</sequence>
<dbReference type="CDD" id="cd00077">
    <property type="entry name" value="HDc"/>
    <property type="match status" value="1"/>
</dbReference>
<evidence type="ECO:0000259" key="1">
    <source>
        <dbReference type="SMART" id="SM00471"/>
    </source>
</evidence>
<dbReference type="Gene3D" id="1.10.3210.10">
    <property type="entry name" value="Hypothetical protein af1432"/>
    <property type="match status" value="1"/>
</dbReference>
<dbReference type="AlphaFoldDB" id="A0A369QD05"/>
<dbReference type="OrthoDB" id="5728337at2"/>
<keyword evidence="3" id="KW-1185">Reference proteome</keyword>
<evidence type="ECO:0000313" key="3">
    <source>
        <dbReference type="Proteomes" id="UP000253919"/>
    </source>
</evidence>
<dbReference type="InterPro" id="IPR003607">
    <property type="entry name" value="HD/PDEase_dom"/>
</dbReference>
<evidence type="ECO:0000313" key="2">
    <source>
        <dbReference type="EMBL" id="RDC62312.1"/>
    </source>
</evidence>
<dbReference type="SUPFAM" id="SSF109604">
    <property type="entry name" value="HD-domain/PDEase-like"/>
    <property type="match status" value="1"/>
</dbReference>
<name>A0A369QD05_9BACT</name>
<dbReference type="SMART" id="SM00471">
    <property type="entry name" value="HDc"/>
    <property type="match status" value="1"/>
</dbReference>
<comment type="caution">
    <text evidence="2">The sequence shown here is derived from an EMBL/GenBank/DDBJ whole genome shotgun (WGS) entry which is preliminary data.</text>
</comment>
<dbReference type="EMBL" id="QASA01000001">
    <property type="protein sequence ID" value="RDC62312.1"/>
    <property type="molecule type" value="Genomic_DNA"/>
</dbReference>
<proteinExistence type="predicted"/>
<accession>A0A369QD05</accession>
<dbReference type="Pfam" id="PF01966">
    <property type="entry name" value="HD"/>
    <property type="match status" value="1"/>
</dbReference>
<dbReference type="InterPro" id="IPR006674">
    <property type="entry name" value="HD_domain"/>
</dbReference>
<organism evidence="2 3">
    <name type="scientific">Adhaeribacter pallidiroseus</name>
    <dbReference type="NCBI Taxonomy" id="2072847"/>
    <lineage>
        <taxon>Bacteria</taxon>
        <taxon>Pseudomonadati</taxon>
        <taxon>Bacteroidota</taxon>
        <taxon>Cytophagia</taxon>
        <taxon>Cytophagales</taxon>
        <taxon>Hymenobacteraceae</taxon>
        <taxon>Adhaeribacter</taxon>
    </lineage>
</organism>
<reference evidence="2 3" key="1">
    <citation type="submission" date="2018-04" db="EMBL/GenBank/DDBJ databases">
        <title>Adhaeribacter sp. HMF7616 genome sequencing and assembly.</title>
        <authorList>
            <person name="Kang H."/>
            <person name="Kang J."/>
            <person name="Cha I."/>
            <person name="Kim H."/>
            <person name="Joh K."/>
        </authorList>
    </citation>
    <scope>NUCLEOTIDE SEQUENCE [LARGE SCALE GENOMIC DNA]</scope>
    <source>
        <strain evidence="2 3">HMF7616</strain>
    </source>
</reference>
<protein>
    <recommendedName>
        <fullName evidence="1">HD/PDEase domain-containing protein</fullName>
    </recommendedName>
</protein>
<feature type="domain" description="HD/PDEase" evidence="1">
    <location>
        <begin position="25"/>
        <end position="139"/>
    </location>
</feature>
<dbReference type="Proteomes" id="UP000253919">
    <property type="component" value="Unassembled WGS sequence"/>
</dbReference>
<dbReference type="RefSeq" id="WP_115371771.1">
    <property type="nucleotide sequence ID" value="NZ_QASA01000001.1"/>
</dbReference>
<gene>
    <name evidence="2" type="ORF">AHMF7616_00905</name>
</gene>